<evidence type="ECO:0000313" key="1">
    <source>
        <dbReference type="EMBL" id="SUB57543.1"/>
    </source>
</evidence>
<gene>
    <name evidence="1" type="ORF">NCTC13149_01386</name>
</gene>
<accession>A0A379C5P3</accession>
<sequence>MGKYEDFDLDMKVTSDTGDETMGTTTTTVTLSLLVCPSGSCVVCISEKNCTNNCTKGKCSDDCPTPTKDHPVGSCHLRNGNGVQIRC</sequence>
<dbReference type="Proteomes" id="UP000255517">
    <property type="component" value="Unassembled WGS sequence"/>
</dbReference>
<dbReference type="EMBL" id="UGSZ01000001">
    <property type="protein sequence ID" value="SUB57543.1"/>
    <property type="molecule type" value="Genomic_DNA"/>
</dbReference>
<protein>
    <submittedName>
        <fullName evidence="1">Uncharacterized protein</fullName>
    </submittedName>
</protein>
<dbReference type="RefSeq" id="WP_019034870.1">
    <property type="nucleotide sequence ID" value="NZ_JASOZY010000003.1"/>
</dbReference>
<evidence type="ECO:0000313" key="2">
    <source>
        <dbReference type="Proteomes" id="UP000255517"/>
    </source>
</evidence>
<name>A0A379C5P3_9FIRM</name>
<proteinExistence type="predicted"/>
<organism evidence="1 2">
    <name type="scientific">Peptoniphilus lacrimalis</name>
    <dbReference type="NCBI Taxonomy" id="33031"/>
    <lineage>
        <taxon>Bacteria</taxon>
        <taxon>Bacillati</taxon>
        <taxon>Bacillota</taxon>
        <taxon>Tissierellia</taxon>
        <taxon>Tissierellales</taxon>
        <taxon>Peptoniphilaceae</taxon>
        <taxon>Peptoniphilus</taxon>
    </lineage>
</organism>
<dbReference type="AlphaFoldDB" id="A0A379C5P3"/>
<reference evidence="1 2" key="1">
    <citation type="submission" date="2018-06" db="EMBL/GenBank/DDBJ databases">
        <authorList>
            <consortium name="Pathogen Informatics"/>
            <person name="Doyle S."/>
        </authorList>
    </citation>
    <scope>NUCLEOTIDE SEQUENCE [LARGE SCALE GENOMIC DNA]</scope>
    <source>
        <strain evidence="1 2">NCTC13149</strain>
    </source>
</reference>